<organism evidence="1 2">
    <name type="scientific">Camelimonas fluminis</name>
    <dbReference type="NCBI Taxonomy" id="1576911"/>
    <lineage>
        <taxon>Bacteria</taxon>
        <taxon>Pseudomonadati</taxon>
        <taxon>Pseudomonadota</taxon>
        <taxon>Alphaproteobacteria</taxon>
        <taxon>Hyphomicrobiales</taxon>
        <taxon>Chelatococcaceae</taxon>
        <taxon>Camelimonas</taxon>
    </lineage>
</organism>
<dbReference type="Pfam" id="PF03583">
    <property type="entry name" value="LIP"/>
    <property type="match status" value="1"/>
</dbReference>
<dbReference type="Proteomes" id="UP001595704">
    <property type="component" value="Unassembled WGS sequence"/>
</dbReference>
<evidence type="ECO:0000313" key="2">
    <source>
        <dbReference type="Proteomes" id="UP001595704"/>
    </source>
</evidence>
<dbReference type="GO" id="GO:0016787">
    <property type="term" value="F:hydrolase activity"/>
    <property type="evidence" value="ECO:0007669"/>
    <property type="project" value="UniProtKB-KW"/>
</dbReference>
<name>A0ABV7ULS8_9HYPH</name>
<dbReference type="PIRSF" id="PIRSF029171">
    <property type="entry name" value="Esterase_LipA"/>
    <property type="match status" value="1"/>
</dbReference>
<accession>A0ABV7ULS8</accession>
<proteinExistence type="predicted"/>
<keyword evidence="1" id="KW-0378">Hydrolase</keyword>
<dbReference type="Gene3D" id="3.40.50.1820">
    <property type="entry name" value="alpha/beta hydrolase"/>
    <property type="match status" value="2"/>
</dbReference>
<dbReference type="EC" id="3.4.-.-" evidence="1"/>
<protein>
    <submittedName>
        <fullName evidence="1">Alpha/beta hydrolase family protein</fullName>
        <ecNumber evidence="1">3.4.-.-</ecNumber>
    </submittedName>
</protein>
<dbReference type="PANTHER" id="PTHR34853">
    <property type="match status" value="1"/>
</dbReference>
<dbReference type="SUPFAM" id="SSF53474">
    <property type="entry name" value="alpha/beta-Hydrolases"/>
    <property type="match status" value="1"/>
</dbReference>
<dbReference type="RefSeq" id="WP_191318736.1">
    <property type="nucleotide sequence ID" value="NZ_BNCG01000004.1"/>
</dbReference>
<dbReference type="InterPro" id="IPR029058">
    <property type="entry name" value="AB_hydrolase_fold"/>
</dbReference>
<dbReference type="PANTHER" id="PTHR34853:SF1">
    <property type="entry name" value="LIPASE 5"/>
    <property type="match status" value="1"/>
</dbReference>
<reference evidence="2" key="1">
    <citation type="journal article" date="2019" name="Int. J. Syst. Evol. Microbiol.">
        <title>The Global Catalogue of Microorganisms (GCM) 10K type strain sequencing project: providing services to taxonomists for standard genome sequencing and annotation.</title>
        <authorList>
            <consortium name="The Broad Institute Genomics Platform"/>
            <consortium name="The Broad Institute Genome Sequencing Center for Infectious Disease"/>
            <person name="Wu L."/>
            <person name="Ma J."/>
        </authorList>
    </citation>
    <scope>NUCLEOTIDE SEQUENCE [LARGE SCALE GENOMIC DNA]</scope>
    <source>
        <strain evidence="2">KCTC 42282</strain>
    </source>
</reference>
<comment type="caution">
    <text evidence="1">The sequence shown here is derived from an EMBL/GenBank/DDBJ whole genome shotgun (WGS) entry which is preliminary data.</text>
</comment>
<evidence type="ECO:0000313" key="1">
    <source>
        <dbReference type="EMBL" id="MFC3639625.1"/>
    </source>
</evidence>
<dbReference type="EMBL" id="JBHRYC010000098">
    <property type="protein sequence ID" value="MFC3639625.1"/>
    <property type="molecule type" value="Genomic_DNA"/>
</dbReference>
<sequence length="410" mass="44106">MLKYFRLYILTFIHCLAFIPTSISRPLEGFDLALAHEPPFPVTAFYETPADITSLPAGTVIRSDIIAGPGNAVAWRVLYVSERWNGERVPASGLVLTPLVKQGGERRGTIAWAHGTTGAARGCAPSLAPNPARELTQRGGEERLPIDIGIPFLADWLARGYTVVAPDYAGLGSNTAHHYMVGDDEARDVHNLVRASRAITGTGHGDDIALIGWSQGGHAVLFAGEIGPAYAPDNAIRAIVALAPGSTVIMAPEQTNAFFAAKTPYPYLIGQSYLDAYKLDPRLFTKVGHKNLAAARKGCVVSLFRDVSRNPGDGLAGPVMNNPDWVSALTRNNAGLNPSQTPVFIVHGRSDTVVPPAATTAFVERARQAGTDVTVHWIDNAGHRDLFRTAKADIINWIERSLARPDALRK</sequence>
<keyword evidence="2" id="KW-1185">Reference proteome</keyword>
<dbReference type="InterPro" id="IPR005152">
    <property type="entry name" value="Lipase_secreted"/>
</dbReference>
<gene>
    <name evidence="1" type="ORF">ACFONL_19990</name>
</gene>